<feature type="region of interest" description="Disordered" evidence="1">
    <location>
        <begin position="1"/>
        <end position="395"/>
    </location>
</feature>
<feature type="region of interest" description="Disordered" evidence="1">
    <location>
        <begin position="411"/>
        <end position="460"/>
    </location>
</feature>
<evidence type="ECO:0000313" key="3">
    <source>
        <dbReference type="Proteomes" id="UP000799291"/>
    </source>
</evidence>
<feature type="compositionally biased region" description="Pro residues" evidence="1">
    <location>
        <begin position="203"/>
        <end position="222"/>
    </location>
</feature>
<feature type="compositionally biased region" description="Pro residues" evidence="1">
    <location>
        <begin position="300"/>
        <end position="313"/>
    </location>
</feature>
<dbReference type="EMBL" id="MU005611">
    <property type="protein sequence ID" value="KAF2678549.1"/>
    <property type="molecule type" value="Genomic_DNA"/>
</dbReference>
<sequence length="752" mass="80192">MSQYPSMPPPGAYVPPNQNQGAPPPPPQQQQQQQQQQPHYGGYQQQTPSPYGAPAAPYGAPASGHKPTNALGQAFNQAMTTGKPMLNKLGKTISSRLGSKPSGHGAPQHLESYQNYQQHQQQAHPPSYQNQQYNPQQSPFSQPSYGSPASANSGQSNYFPQQAPQTPNPQAPPQQAAQQQPPAAPGYNPNVFAQGGTAGSPAQGPPPYGQGNPGQPPQPAQSPQPQAQGQPPQGPPQAPSEQYSGQQTGVVGGPAQPPPTNPQSPQNQQQQWAPPTTQAASPVPPQQQPQSFNSAASPVSQPPQPQPFNPAAPPQQYGAAPPVPVHPSQQQQQWTATSPVSPQLESAGFQPIPPVSPPPQLANSQPPNPNVPPEPQQPHQPPTPASQTAPPQASPTEFVAELPADLGNLSIVEDSKPQRPPSVSSVPGSAYQAYRPSGSQSASPRPGFTVPRRAVSTSSQAIADPWRLADPATELPTREFFIIADIIFDALDRNFEPRDTGLLEASKLLESWKVQGFEDDAARLFTHDSYIAFARLWSLEEIPHLMVPQESALAPRWNFQQQSHAQELKIPMSVLSNTITPTYMPALNRAGFYKYLFLTMMHEPDKLEQMLNAYCGDTYKPGVLNQPDVQKRDKTPLPGLAAQATAIETAALSCVCQEMAALVQPAQTQSDVQATQAQTGAGVAQAQPSEGAAQGQSGGSMTPEEMMLKMHSLKMQQQFNNMMNHTMVGGGISFSTAAGNTYVGGPNYGSLV</sequence>
<accession>A0A6G1IKY9</accession>
<feature type="compositionally biased region" description="Low complexity" evidence="1">
    <location>
        <begin position="288"/>
        <end position="299"/>
    </location>
</feature>
<name>A0A6G1IKY9_9PLEO</name>
<feature type="compositionally biased region" description="Low complexity" evidence="1">
    <location>
        <begin position="385"/>
        <end position="395"/>
    </location>
</feature>
<feature type="compositionally biased region" description="Pro residues" evidence="1">
    <location>
        <begin position="351"/>
        <end position="384"/>
    </location>
</feature>
<protein>
    <submittedName>
        <fullName evidence="2">Uncharacterized protein</fullName>
    </submittedName>
</protein>
<feature type="compositionally biased region" description="Low complexity" evidence="1">
    <location>
        <begin position="679"/>
        <end position="695"/>
    </location>
</feature>
<evidence type="ECO:0000313" key="2">
    <source>
        <dbReference type="EMBL" id="KAF2678549.1"/>
    </source>
</evidence>
<feature type="compositionally biased region" description="Low complexity" evidence="1">
    <location>
        <begin position="112"/>
        <end position="148"/>
    </location>
</feature>
<dbReference type="OrthoDB" id="3941538at2759"/>
<feature type="compositionally biased region" description="Polar residues" evidence="1">
    <location>
        <begin position="334"/>
        <end position="344"/>
    </location>
</feature>
<proteinExistence type="predicted"/>
<evidence type="ECO:0000256" key="1">
    <source>
        <dbReference type="SAM" id="MobiDB-lite"/>
    </source>
</evidence>
<dbReference type="AlphaFoldDB" id="A0A6G1IKY9"/>
<feature type="compositionally biased region" description="Low complexity" evidence="1">
    <location>
        <begin position="29"/>
        <end position="64"/>
    </location>
</feature>
<organism evidence="2 3">
    <name type="scientific">Lentithecium fluviatile CBS 122367</name>
    <dbReference type="NCBI Taxonomy" id="1168545"/>
    <lineage>
        <taxon>Eukaryota</taxon>
        <taxon>Fungi</taxon>
        <taxon>Dikarya</taxon>
        <taxon>Ascomycota</taxon>
        <taxon>Pezizomycotina</taxon>
        <taxon>Dothideomycetes</taxon>
        <taxon>Pleosporomycetidae</taxon>
        <taxon>Pleosporales</taxon>
        <taxon>Massarineae</taxon>
        <taxon>Lentitheciaceae</taxon>
        <taxon>Lentithecium</taxon>
    </lineage>
</organism>
<dbReference type="Proteomes" id="UP000799291">
    <property type="component" value="Unassembled WGS sequence"/>
</dbReference>
<feature type="compositionally biased region" description="Polar residues" evidence="1">
    <location>
        <begin position="149"/>
        <end position="159"/>
    </location>
</feature>
<feature type="compositionally biased region" description="Pro residues" evidence="1">
    <location>
        <begin position="1"/>
        <end position="13"/>
    </location>
</feature>
<reference evidence="2" key="1">
    <citation type="journal article" date="2020" name="Stud. Mycol.">
        <title>101 Dothideomycetes genomes: a test case for predicting lifestyles and emergence of pathogens.</title>
        <authorList>
            <person name="Haridas S."/>
            <person name="Albert R."/>
            <person name="Binder M."/>
            <person name="Bloem J."/>
            <person name="Labutti K."/>
            <person name="Salamov A."/>
            <person name="Andreopoulos B."/>
            <person name="Baker S."/>
            <person name="Barry K."/>
            <person name="Bills G."/>
            <person name="Bluhm B."/>
            <person name="Cannon C."/>
            <person name="Castanera R."/>
            <person name="Culley D."/>
            <person name="Daum C."/>
            <person name="Ezra D."/>
            <person name="Gonzalez J."/>
            <person name="Henrissat B."/>
            <person name="Kuo A."/>
            <person name="Liang C."/>
            <person name="Lipzen A."/>
            <person name="Lutzoni F."/>
            <person name="Magnuson J."/>
            <person name="Mondo S."/>
            <person name="Nolan M."/>
            <person name="Ohm R."/>
            <person name="Pangilinan J."/>
            <person name="Park H.-J."/>
            <person name="Ramirez L."/>
            <person name="Alfaro M."/>
            <person name="Sun H."/>
            <person name="Tritt A."/>
            <person name="Yoshinaga Y."/>
            <person name="Zwiers L.-H."/>
            <person name="Turgeon B."/>
            <person name="Goodwin S."/>
            <person name="Spatafora J."/>
            <person name="Crous P."/>
            <person name="Grigoriev I."/>
        </authorList>
    </citation>
    <scope>NUCLEOTIDE SEQUENCE</scope>
    <source>
        <strain evidence="2">CBS 122367</strain>
    </source>
</reference>
<feature type="compositionally biased region" description="Low complexity" evidence="1">
    <location>
        <begin position="263"/>
        <end position="281"/>
    </location>
</feature>
<feature type="compositionally biased region" description="Polar residues" evidence="1">
    <location>
        <begin position="70"/>
        <end position="80"/>
    </location>
</feature>
<keyword evidence="3" id="KW-1185">Reference proteome</keyword>
<feature type="region of interest" description="Disordered" evidence="1">
    <location>
        <begin position="679"/>
        <end position="702"/>
    </location>
</feature>
<gene>
    <name evidence="2" type="ORF">K458DRAFT_394826</name>
</gene>